<dbReference type="EMBL" id="JADJOT010000008">
    <property type="protein sequence ID" value="MBK7954279.1"/>
    <property type="molecule type" value="Genomic_DNA"/>
</dbReference>
<comment type="caution">
    <text evidence="1">The sequence shown here is derived from an EMBL/GenBank/DDBJ whole genome shotgun (WGS) entry which is preliminary data.</text>
</comment>
<name>A0A935TAL5_9PROT</name>
<dbReference type="Proteomes" id="UP000706151">
    <property type="component" value="Unassembled WGS sequence"/>
</dbReference>
<evidence type="ECO:0000313" key="1">
    <source>
        <dbReference type="EMBL" id="MBK7954279.1"/>
    </source>
</evidence>
<sequence length="49" mass="5401">MAFIIGGVWNRHDRYWHSNVVVQLLALQFFGLTCTAALPDLAHCSVASA</sequence>
<protein>
    <submittedName>
        <fullName evidence="1">Uncharacterized protein</fullName>
    </submittedName>
</protein>
<reference evidence="1 2" key="1">
    <citation type="submission" date="2020-10" db="EMBL/GenBank/DDBJ databases">
        <title>Connecting structure to function with the recovery of over 1000 high-quality activated sludge metagenome-assembled genomes encoding full-length rRNA genes using long-read sequencing.</title>
        <authorList>
            <person name="Singleton C.M."/>
            <person name="Petriglieri F."/>
            <person name="Kristensen J.M."/>
            <person name="Kirkegaard R.H."/>
            <person name="Michaelsen T.Y."/>
            <person name="Andersen M.H."/>
            <person name="Karst S.M."/>
            <person name="Dueholm M.S."/>
            <person name="Nielsen P.H."/>
            <person name="Albertsen M."/>
        </authorList>
    </citation>
    <scope>NUCLEOTIDE SEQUENCE [LARGE SCALE GENOMIC DNA]</scope>
    <source>
        <strain evidence="1">Fred_18-Q3-R57-64_BAT3C.720</strain>
    </source>
</reference>
<evidence type="ECO:0000313" key="2">
    <source>
        <dbReference type="Proteomes" id="UP000706151"/>
    </source>
</evidence>
<proteinExistence type="predicted"/>
<gene>
    <name evidence="1" type="ORF">IPK02_10130</name>
</gene>
<dbReference type="AlphaFoldDB" id="A0A935TAL5"/>
<organism evidence="1 2">
    <name type="scientific">Candidatus Accumulibacter affinis</name>
    <dbReference type="NCBI Taxonomy" id="2954384"/>
    <lineage>
        <taxon>Bacteria</taxon>
        <taxon>Pseudomonadati</taxon>
        <taxon>Pseudomonadota</taxon>
        <taxon>Betaproteobacteria</taxon>
        <taxon>Candidatus Accumulibacter</taxon>
    </lineage>
</organism>
<accession>A0A935TAL5</accession>